<sequence>MYYLGIDISKHTIDCCLISDGCYYEKQFSNTEKGFQNLEQWLVGHHATENLHCCCEATGIYYEKLAEYLYCRYIISVENPRKIKGYAQSKLQRTKNDKQDAKLIAEYCRTNKPKHWQPPTPEQKQLQELTRYLTYLKQRRAAEQTKCHQSPDYIIKHIQETLIHLNHQIRTVNQQLQEFYKTHPEYDTQRRQLQSITGIGEQSSATLLSAYKRHQFTNSKQFTAYFGLDPKQHQSGSSIKGKSRISKIGSAALRKNLYMPALVAYRCNAFPQLTARLRAKGKPPKLIITAIMRKLAVIAFTLLKNGETFDKTRYQ</sequence>
<evidence type="ECO:0000259" key="1">
    <source>
        <dbReference type="Pfam" id="PF01548"/>
    </source>
</evidence>
<reference evidence="4 5" key="1">
    <citation type="submission" date="2023-01" db="EMBL/GenBank/DDBJ databases">
        <authorList>
            <person name="Yang C."/>
        </authorList>
    </citation>
    <scope>NUCLEOTIDE SEQUENCE [LARGE SCALE GENOMIC DNA]</scope>
    <source>
        <strain evidence="4 5">ZJ106</strain>
    </source>
</reference>
<protein>
    <submittedName>
        <fullName evidence="4">Transposase</fullName>
    </submittedName>
</protein>
<gene>
    <name evidence="4" type="ORF">PJU73_04335</name>
    <name evidence="3" type="ORF">PJU73_08385</name>
</gene>
<name>A0ABY7RM69_9NEIS</name>
<dbReference type="EMBL" id="CP116766">
    <property type="protein sequence ID" value="WCL71339.1"/>
    <property type="molecule type" value="Genomic_DNA"/>
</dbReference>
<dbReference type="PANTHER" id="PTHR33055:SF3">
    <property type="entry name" value="PUTATIVE TRANSPOSASE FOR IS117-RELATED"/>
    <property type="match status" value="1"/>
</dbReference>
<proteinExistence type="predicted"/>
<organism evidence="4 5">
    <name type="scientific">Neisseria lisongii</name>
    <dbReference type="NCBI Taxonomy" id="2912188"/>
    <lineage>
        <taxon>Bacteria</taxon>
        <taxon>Pseudomonadati</taxon>
        <taxon>Pseudomonadota</taxon>
        <taxon>Betaproteobacteria</taxon>
        <taxon>Neisseriales</taxon>
        <taxon>Neisseriaceae</taxon>
        <taxon>Neisseria</taxon>
    </lineage>
</organism>
<dbReference type="EMBL" id="CP116766">
    <property type="protein sequence ID" value="WCL72333.1"/>
    <property type="molecule type" value="Genomic_DNA"/>
</dbReference>
<dbReference type="InterPro" id="IPR003346">
    <property type="entry name" value="Transposase_20"/>
</dbReference>
<evidence type="ECO:0000313" key="4">
    <source>
        <dbReference type="EMBL" id="WCL72333.1"/>
    </source>
</evidence>
<evidence type="ECO:0000313" key="3">
    <source>
        <dbReference type="EMBL" id="WCL71339.1"/>
    </source>
</evidence>
<feature type="domain" description="Transposase IS116/IS110/IS902 C-terminal" evidence="2">
    <location>
        <begin position="191"/>
        <end position="271"/>
    </location>
</feature>
<accession>A0ABY7RM69</accession>
<dbReference type="RefSeq" id="WP_237091776.1">
    <property type="nucleotide sequence ID" value="NZ_CP116766.1"/>
</dbReference>
<keyword evidence="5" id="KW-1185">Reference proteome</keyword>
<dbReference type="InterPro" id="IPR002525">
    <property type="entry name" value="Transp_IS110-like_N"/>
</dbReference>
<dbReference type="Pfam" id="PF02371">
    <property type="entry name" value="Transposase_20"/>
    <property type="match status" value="1"/>
</dbReference>
<evidence type="ECO:0000259" key="2">
    <source>
        <dbReference type="Pfam" id="PF02371"/>
    </source>
</evidence>
<dbReference type="Proteomes" id="UP001221268">
    <property type="component" value="Chromosome"/>
</dbReference>
<dbReference type="PANTHER" id="PTHR33055">
    <property type="entry name" value="TRANSPOSASE FOR INSERTION SEQUENCE ELEMENT IS1111A"/>
    <property type="match status" value="1"/>
</dbReference>
<feature type="domain" description="Transposase IS110-like N-terminal" evidence="1">
    <location>
        <begin position="4"/>
        <end position="149"/>
    </location>
</feature>
<dbReference type="Pfam" id="PF01548">
    <property type="entry name" value="DEDD_Tnp_IS110"/>
    <property type="match status" value="1"/>
</dbReference>
<dbReference type="InterPro" id="IPR047650">
    <property type="entry name" value="Transpos_IS110"/>
</dbReference>
<evidence type="ECO:0000313" key="5">
    <source>
        <dbReference type="Proteomes" id="UP001221268"/>
    </source>
</evidence>